<dbReference type="SMART" id="SM00443">
    <property type="entry name" value="G_patch"/>
    <property type="match status" value="1"/>
</dbReference>
<dbReference type="PROSITE" id="PS50102">
    <property type="entry name" value="RRM"/>
    <property type="match status" value="1"/>
</dbReference>
<dbReference type="Gene3D" id="3.30.70.330">
    <property type="match status" value="2"/>
</dbReference>
<evidence type="ECO:0000313" key="18">
    <source>
        <dbReference type="Proteomes" id="UP000494206"/>
    </source>
</evidence>
<evidence type="ECO:0000259" key="16">
    <source>
        <dbReference type="PROSITE" id="PS50199"/>
    </source>
</evidence>
<protein>
    <recommendedName>
        <fullName evidence="19">RNA-binding protein 5</fullName>
    </recommendedName>
</protein>
<feature type="compositionally biased region" description="Basic and acidic residues" evidence="10">
    <location>
        <begin position="354"/>
        <end position="369"/>
    </location>
</feature>
<feature type="transmembrane region" description="Helical" evidence="11">
    <location>
        <begin position="150"/>
        <end position="171"/>
    </location>
</feature>
<dbReference type="Gene3D" id="4.10.1060.10">
    <property type="entry name" value="Zinc finger, RanBP2-type"/>
    <property type="match status" value="1"/>
</dbReference>
<evidence type="ECO:0000259" key="13">
    <source>
        <dbReference type="PROSITE" id="PS50102"/>
    </source>
</evidence>
<dbReference type="Pfam" id="PF01585">
    <property type="entry name" value="G-patch"/>
    <property type="match status" value="1"/>
</dbReference>
<evidence type="ECO:0000256" key="4">
    <source>
        <dbReference type="ARBA" id="ARBA00022771"/>
    </source>
</evidence>
<dbReference type="OrthoDB" id="29221at2759"/>
<dbReference type="PANTHER" id="PTHR13948">
    <property type="entry name" value="RNA-BINDING PROTEIN"/>
    <property type="match status" value="1"/>
</dbReference>
<feature type="compositionally biased region" description="Low complexity" evidence="10">
    <location>
        <begin position="329"/>
        <end position="338"/>
    </location>
</feature>
<organism evidence="17 18">
    <name type="scientific">Caenorhabditis bovis</name>
    <dbReference type="NCBI Taxonomy" id="2654633"/>
    <lineage>
        <taxon>Eukaryota</taxon>
        <taxon>Metazoa</taxon>
        <taxon>Ecdysozoa</taxon>
        <taxon>Nematoda</taxon>
        <taxon>Chromadorea</taxon>
        <taxon>Rhabditida</taxon>
        <taxon>Rhabditina</taxon>
        <taxon>Rhabditomorpha</taxon>
        <taxon>Rhabditoidea</taxon>
        <taxon>Rhabditidae</taxon>
        <taxon>Peloderinae</taxon>
        <taxon>Caenorhabditis</taxon>
    </lineage>
</organism>
<dbReference type="InterPro" id="IPR000504">
    <property type="entry name" value="RRM_dom"/>
</dbReference>
<feature type="domain" description="RanBP2-type" evidence="16">
    <location>
        <begin position="534"/>
        <end position="563"/>
    </location>
</feature>
<evidence type="ECO:0000256" key="10">
    <source>
        <dbReference type="SAM" id="MobiDB-lite"/>
    </source>
</evidence>
<feature type="compositionally biased region" description="Low complexity" evidence="10">
    <location>
        <begin position="809"/>
        <end position="822"/>
    </location>
</feature>
<sequence length="1124" mass="128155">MKTIYILVQLVQITLQWVESEDFECYMLHGLNPKSSKSTGNVLESCFKAKHSKYYMGCLAVVDERGLIYTGCADRYPEFRYLCIPNIRRRGSYLIQDSLGVSYFDKRVAQCCREARCNNGEFLQNFTRDSTLLPVNEAFESIIVILRLRLIAGFLVSCAVGAIFGLAYLYYAKITQDDRWMHLNYYDSDEEDTVQSQFNKMLPFVYNPDDDNSRAEANSNSQERGIEEYYMDYEKKQANSRFYRDRVGIGQQHGYPPLPSNGQEIESIQHQMRQTEQALQRLNEEKQLFHQPPPTINEPNMAHAPIMAQLPPTLSQPPPNFSVPPPTTYPAYQQQVPQLTGIPPPISSMPAAPRKPDESRRKRSRERDRRRSRSRSKERRRRRSRTRSRSREHRRRRDHRSRSRSRTRSPPSRYSSKKRRSRSASRDREFDEDDWNPGIPSNKLAILNMPSDVDNVKITLALGKSGYLPQDVRTMTKFDKVTKQIRTFAFVEFSDIAVATKWMDENQGYLYLDDGRRVVVEYAKGDHQSGSSRREDDWICANCSMNNFVKRQNCFKCDISKEQSFDLEKQGMHMVGVAACDTLLIRQLPENCDPCLIYSGLHGYNVMNSINMVKVSDSKRYAFVHMKSTDEAIVLLNLIYRKPLKLGDKDVQVTYCRDSLSKSILHQVTNLLQVNGPTPPANQESMSGAAVAEKAISKAQIARDTSNQIGQMLSSTSYPPPAPQSMMVPNAQYTKGVIGSVTLPNGSVHPRYVVPNPAGFLPDTNSGYYMDPITTFLYDTNTGYYFNNDSKVWCVYDMAYQTYFTVEQQQQPQSQQPSTEVTTEVKEKEATAEKKKSDGPKKAEDIQKEMEKWRRKQEKKKIQMSIKAPSKALETKNVFHGNFEKKKMAPILGDDDDDDEVGEAALEPSSSTTLPAPTQRKGPSAKELREAMERALVDESKLMCLLCKRAFPSVDILRKHVNKSDMHRGNLEKKRIEWGKQYAETLEEEERNERKEPEMPKIVYRDRAKERRQQYGIDAAGYAFDVMGGKESAAKSEEAIRRESELAAARPIDNSNIGNRLLKNMGWKEGEGVGKNGQGIVNPIQAERFVLGAGLGSAGSKIRGGVEASHKEKTKAALYSRFNS</sequence>
<keyword evidence="18" id="KW-1185">Reference proteome</keyword>
<reference evidence="17 18" key="1">
    <citation type="submission" date="2020-04" db="EMBL/GenBank/DDBJ databases">
        <authorList>
            <person name="Laetsch R D."/>
            <person name="Stevens L."/>
            <person name="Kumar S."/>
            <person name="Blaxter L. M."/>
        </authorList>
    </citation>
    <scope>NUCLEOTIDE SEQUENCE [LARGE SCALE GENOMIC DNA]</scope>
</reference>
<keyword evidence="7" id="KW-0539">Nucleus</keyword>
<dbReference type="Proteomes" id="UP000494206">
    <property type="component" value="Unassembled WGS sequence"/>
</dbReference>
<evidence type="ECO:0000256" key="6">
    <source>
        <dbReference type="ARBA" id="ARBA00022884"/>
    </source>
</evidence>
<comment type="subcellular location">
    <subcellularLocation>
        <location evidence="1">Nucleus</location>
    </subcellularLocation>
</comment>
<feature type="domain" description="G-patch" evidence="15">
    <location>
        <begin position="1054"/>
        <end position="1100"/>
    </location>
</feature>
<evidence type="ECO:0000313" key="17">
    <source>
        <dbReference type="EMBL" id="CAB3407479.1"/>
    </source>
</evidence>
<dbReference type="PROSITE" id="PS01358">
    <property type="entry name" value="ZF_RANBP2_1"/>
    <property type="match status" value="1"/>
</dbReference>
<dbReference type="PROSITE" id="PS50174">
    <property type="entry name" value="G_PATCH"/>
    <property type="match status" value="1"/>
</dbReference>
<evidence type="ECO:0000256" key="5">
    <source>
        <dbReference type="ARBA" id="ARBA00022833"/>
    </source>
</evidence>
<keyword evidence="11" id="KW-0812">Transmembrane</keyword>
<evidence type="ECO:0000259" key="14">
    <source>
        <dbReference type="PROSITE" id="PS50157"/>
    </source>
</evidence>
<dbReference type="SUPFAM" id="SSF54928">
    <property type="entry name" value="RNA-binding domain, RBD"/>
    <property type="match status" value="2"/>
</dbReference>
<feature type="domain" description="C2H2-type" evidence="14">
    <location>
        <begin position="942"/>
        <end position="972"/>
    </location>
</feature>
<dbReference type="SMART" id="SM00360">
    <property type="entry name" value="RRM"/>
    <property type="match status" value="2"/>
</dbReference>
<evidence type="ECO:0008006" key="19">
    <source>
        <dbReference type="Google" id="ProtNLM"/>
    </source>
</evidence>
<feature type="region of interest" description="Disordered" evidence="10">
    <location>
        <begin position="809"/>
        <end position="868"/>
    </location>
</feature>
<dbReference type="InterPro" id="IPR001876">
    <property type="entry name" value="Znf_RanBP2"/>
</dbReference>
<dbReference type="PROSITE" id="PS50199">
    <property type="entry name" value="ZF_RANBP2_2"/>
    <property type="match status" value="1"/>
</dbReference>
<evidence type="ECO:0000256" key="1">
    <source>
        <dbReference type="ARBA" id="ARBA00004123"/>
    </source>
</evidence>
<feature type="compositionally biased region" description="Basic residues" evidence="10">
    <location>
        <begin position="370"/>
        <end position="407"/>
    </location>
</feature>
<dbReference type="InterPro" id="IPR035979">
    <property type="entry name" value="RBD_domain_sf"/>
</dbReference>
<keyword evidence="4 9" id="KW-0863">Zinc-finger</keyword>
<evidence type="ECO:0000256" key="12">
    <source>
        <dbReference type="SAM" id="SignalP"/>
    </source>
</evidence>
<dbReference type="EMBL" id="CADEPM010000006">
    <property type="protein sequence ID" value="CAB3407479.1"/>
    <property type="molecule type" value="Genomic_DNA"/>
</dbReference>
<evidence type="ECO:0000256" key="11">
    <source>
        <dbReference type="SAM" id="Phobius"/>
    </source>
</evidence>
<feature type="region of interest" description="Disordered" evidence="10">
    <location>
        <begin position="309"/>
        <end position="442"/>
    </location>
</feature>
<dbReference type="GO" id="GO:0000398">
    <property type="term" value="P:mRNA splicing, via spliceosome"/>
    <property type="evidence" value="ECO:0007669"/>
    <property type="project" value="TreeGrafter"/>
</dbReference>
<gene>
    <name evidence="17" type="ORF">CBOVIS_LOCUS9404</name>
</gene>
<dbReference type="InterPro" id="IPR012677">
    <property type="entry name" value="Nucleotide-bd_a/b_plait_sf"/>
</dbReference>
<dbReference type="SUPFAM" id="SSF90209">
    <property type="entry name" value="Ran binding protein zinc finger-like"/>
    <property type="match status" value="1"/>
</dbReference>
<evidence type="ECO:0000256" key="3">
    <source>
        <dbReference type="ARBA" id="ARBA00022737"/>
    </source>
</evidence>
<keyword evidence="12" id="KW-0732">Signal</keyword>
<keyword evidence="11" id="KW-1133">Transmembrane helix</keyword>
<evidence type="ECO:0000256" key="9">
    <source>
        <dbReference type="PROSITE-ProRule" id="PRU00322"/>
    </source>
</evidence>
<feature type="signal peptide" evidence="12">
    <location>
        <begin position="1"/>
        <end position="20"/>
    </location>
</feature>
<feature type="compositionally biased region" description="Acidic residues" evidence="10">
    <location>
        <begin position="893"/>
        <end position="902"/>
    </location>
</feature>
<keyword evidence="5" id="KW-0862">Zinc</keyword>
<proteinExistence type="predicted"/>
<dbReference type="PROSITE" id="PS50157">
    <property type="entry name" value="ZINC_FINGER_C2H2_2"/>
    <property type="match status" value="1"/>
</dbReference>
<dbReference type="SMART" id="SM00547">
    <property type="entry name" value="ZnF_RBZ"/>
    <property type="match status" value="1"/>
</dbReference>
<keyword evidence="3" id="KW-0677">Repeat</keyword>
<comment type="caution">
    <text evidence="17">The sequence shown here is derived from an EMBL/GenBank/DDBJ whole genome shotgun (WGS) entry which is preliminary data.</text>
</comment>
<dbReference type="GO" id="GO:0003723">
    <property type="term" value="F:RNA binding"/>
    <property type="evidence" value="ECO:0007669"/>
    <property type="project" value="UniProtKB-UniRule"/>
</dbReference>
<dbReference type="InterPro" id="IPR041591">
    <property type="entry name" value="OCRE"/>
</dbReference>
<dbReference type="GO" id="GO:0005634">
    <property type="term" value="C:nucleus"/>
    <property type="evidence" value="ECO:0007669"/>
    <property type="project" value="UniProtKB-SubCell"/>
</dbReference>
<keyword evidence="2" id="KW-0479">Metal-binding</keyword>
<evidence type="ECO:0000256" key="7">
    <source>
        <dbReference type="ARBA" id="ARBA00023242"/>
    </source>
</evidence>
<evidence type="ECO:0000259" key="15">
    <source>
        <dbReference type="PROSITE" id="PS50174"/>
    </source>
</evidence>
<feature type="chain" id="PRO_5035907482" description="RNA-binding protein 5" evidence="12">
    <location>
        <begin position="21"/>
        <end position="1124"/>
    </location>
</feature>
<feature type="compositionally biased region" description="Basic and acidic residues" evidence="10">
    <location>
        <begin position="823"/>
        <end position="852"/>
    </location>
</feature>
<dbReference type="PANTHER" id="PTHR13948:SF3">
    <property type="entry name" value="FI21118P1"/>
    <property type="match status" value="1"/>
</dbReference>
<keyword evidence="11" id="KW-0472">Membrane</keyword>
<dbReference type="GO" id="GO:0008270">
    <property type="term" value="F:zinc ion binding"/>
    <property type="evidence" value="ECO:0007669"/>
    <property type="project" value="UniProtKB-KW"/>
</dbReference>
<feature type="region of interest" description="Disordered" evidence="10">
    <location>
        <begin position="889"/>
        <end position="927"/>
    </location>
</feature>
<dbReference type="AlphaFoldDB" id="A0A8S1F1B4"/>
<name>A0A8S1F1B4_9PELO</name>
<dbReference type="InterPro" id="IPR013087">
    <property type="entry name" value="Znf_C2H2_type"/>
</dbReference>
<dbReference type="InterPro" id="IPR000467">
    <property type="entry name" value="G_patch_dom"/>
</dbReference>
<keyword evidence="6 8" id="KW-0694">RNA-binding</keyword>
<dbReference type="InterPro" id="IPR036443">
    <property type="entry name" value="Znf_RanBP2_sf"/>
</dbReference>
<accession>A0A8S1F1B4</accession>
<evidence type="ECO:0000256" key="8">
    <source>
        <dbReference type="PROSITE-ProRule" id="PRU00176"/>
    </source>
</evidence>
<feature type="domain" description="RRM" evidence="13">
    <location>
        <begin position="442"/>
        <end position="525"/>
    </location>
</feature>
<evidence type="ECO:0000256" key="2">
    <source>
        <dbReference type="ARBA" id="ARBA00022723"/>
    </source>
</evidence>
<feature type="compositionally biased region" description="Pro residues" evidence="10">
    <location>
        <begin position="314"/>
        <end position="328"/>
    </location>
</feature>
<dbReference type="Pfam" id="PF17780">
    <property type="entry name" value="OCRE"/>
    <property type="match status" value="1"/>
</dbReference>